<sequence>MDGTVTRYETHVEEGTVYVGAPDGPLEIGPLDAVVDAVGGPSWTISYSTAERERHPEMNTSDAGLTVDVVDMMHTMTFGERFVETMAAHPVETPENDELSPRMGLFVGKLLDNLENGVD</sequence>
<organism evidence="1 2">
    <name type="scientific">Halosimplex carlsbadense 2-9-1</name>
    <dbReference type="NCBI Taxonomy" id="797114"/>
    <lineage>
        <taxon>Archaea</taxon>
        <taxon>Methanobacteriati</taxon>
        <taxon>Methanobacteriota</taxon>
        <taxon>Stenosarchaea group</taxon>
        <taxon>Halobacteria</taxon>
        <taxon>Halobacteriales</taxon>
        <taxon>Haloarculaceae</taxon>
        <taxon>Halosimplex</taxon>
    </lineage>
</organism>
<dbReference type="eggNOG" id="arCOG09032">
    <property type="taxonomic scope" value="Archaea"/>
</dbReference>
<name>M0CP74_9EURY</name>
<evidence type="ECO:0000313" key="2">
    <source>
        <dbReference type="Proteomes" id="UP000011626"/>
    </source>
</evidence>
<protein>
    <submittedName>
        <fullName evidence="1">Uncharacterized protein</fullName>
    </submittedName>
</protein>
<comment type="caution">
    <text evidence="1">The sequence shown here is derived from an EMBL/GenBank/DDBJ whole genome shotgun (WGS) entry which is preliminary data.</text>
</comment>
<dbReference type="EMBL" id="AOIU01000033">
    <property type="protein sequence ID" value="ELZ23679.1"/>
    <property type="molecule type" value="Genomic_DNA"/>
</dbReference>
<gene>
    <name evidence="1" type="ORF">C475_15448</name>
</gene>
<dbReference type="AlphaFoldDB" id="M0CP74"/>
<dbReference type="Proteomes" id="UP000011626">
    <property type="component" value="Unassembled WGS sequence"/>
</dbReference>
<reference evidence="1 2" key="1">
    <citation type="journal article" date="2014" name="PLoS Genet.">
        <title>Phylogenetically driven sequencing of extremely halophilic archaea reveals strategies for static and dynamic osmo-response.</title>
        <authorList>
            <person name="Becker E.A."/>
            <person name="Seitzer P.M."/>
            <person name="Tritt A."/>
            <person name="Larsen D."/>
            <person name="Krusor M."/>
            <person name="Yao A.I."/>
            <person name="Wu D."/>
            <person name="Madern D."/>
            <person name="Eisen J.A."/>
            <person name="Darling A.E."/>
            <person name="Facciotti M.T."/>
        </authorList>
    </citation>
    <scope>NUCLEOTIDE SEQUENCE [LARGE SCALE GENOMIC DNA]</scope>
    <source>
        <strain evidence="1 2">2-9-1</strain>
    </source>
</reference>
<proteinExistence type="predicted"/>
<keyword evidence="2" id="KW-1185">Reference proteome</keyword>
<evidence type="ECO:0000313" key="1">
    <source>
        <dbReference type="EMBL" id="ELZ23679.1"/>
    </source>
</evidence>
<accession>M0CP74</accession>